<evidence type="ECO:0000313" key="1">
    <source>
        <dbReference type="EMBL" id="EKE30183.1"/>
    </source>
</evidence>
<organism evidence="1">
    <name type="scientific">uncultured bacterium</name>
    <name type="common">gcode 4</name>
    <dbReference type="NCBI Taxonomy" id="1234023"/>
    <lineage>
        <taxon>Bacteria</taxon>
        <taxon>environmental samples</taxon>
    </lineage>
</organism>
<accession>K2G4M4</accession>
<protein>
    <submittedName>
        <fullName evidence="1">Uncharacterized protein</fullName>
    </submittedName>
</protein>
<sequence>MDITKKWDKIILTWDKKEIVFDNETVLLDWLLLDFPGEYEKSWIMAHVILKNWNIIFQMRFLDKNIWYICHDELEIDEEVADFFWDIDVLVIKWTKNSIKIFENLEAKYVVPYGETKDIFFSTLWQHPESVTSMKIKEQLGENEVIFVNLD</sequence>
<dbReference type="EMBL" id="AMFJ01000030">
    <property type="protein sequence ID" value="EKE30183.1"/>
    <property type="molecule type" value="Genomic_DNA"/>
</dbReference>
<dbReference type="AlphaFoldDB" id="K2G4M4"/>
<proteinExistence type="predicted"/>
<reference evidence="1" key="1">
    <citation type="journal article" date="2012" name="Science">
        <title>Fermentation, hydrogen, and sulfur metabolism in multiple uncultivated bacterial phyla.</title>
        <authorList>
            <person name="Wrighton K.C."/>
            <person name="Thomas B.C."/>
            <person name="Sharon I."/>
            <person name="Miller C.S."/>
            <person name="Castelle C.J."/>
            <person name="VerBerkmoes N.C."/>
            <person name="Wilkins M.J."/>
            <person name="Hettich R.L."/>
            <person name="Lipton M.S."/>
            <person name="Williams K.H."/>
            <person name="Long P.E."/>
            <person name="Banfield J.F."/>
        </authorList>
    </citation>
    <scope>NUCLEOTIDE SEQUENCE [LARGE SCALE GENOMIC DNA]</scope>
</reference>
<gene>
    <name evidence="1" type="ORF">ACD_2C00030G0001</name>
</gene>
<comment type="caution">
    <text evidence="1">The sequence shown here is derived from an EMBL/GenBank/DDBJ whole genome shotgun (WGS) entry which is preliminary data.</text>
</comment>
<name>K2G4M4_9BACT</name>